<organism evidence="1 2">
    <name type="scientific">Phytophthora fragariae</name>
    <dbReference type="NCBI Taxonomy" id="53985"/>
    <lineage>
        <taxon>Eukaryota</taxon>
        <taxon>Sar</taxon>
        <taxon>Stramenopiles</taxon>
        <taxon>Oomycota</taxon>
        <taxon>Peronosporomycetes</taxon>
        <taxon>Peronosporales</taxon>
        <taxon>Peronosporaceae</taxon>
        <taxon>Phytophthora</taxon>
    </lineage>
</organism>
<dbReference type="AlphaFoldDB" id="A0A6G0KXY6"/>
<dbReference type="SMART" id="SM00248">
    <property type="entry name" value="ANK"/>
    <property type="match status" value="5"/>
</dbReference>
<accession>A0A6G0KXY6</accession>
<evidence type="ECO:0000313" key="2">
    <source>
        <dbReference type="Proteomes" id="UP000488956"/>
    </source>
</evidence>
<proteinExistence type="predicted"/>
<dbReference type="PANTHER" id="PTHR46586">
    <property type="entry name" value="ANKYRIN REPEAT-CONTAINING PROTEIN"/>
    <property type="match status" value="1"/>
</dbReference>
<protein>
    <submittedName>
        <fullName evidence="1">Uncharacterized protein</fullName>
    </submittedName>
</protein>
<dbReference type="PANTHER" id="PTHR46586:SF3">
    <property type="entry name" value="ANKYRIN REPEAT-CONTAINING PROTEIN"/>
    <property type="match status" value="1"/>
</dbReference>
<dbReference type="Proteomes" id="UP000488956">
    <property type="component" value="Unassembled WGS sequence"/>
</dbReference>
<evidence type="ECO:0000313" key="1">
    <source>
        <dbReference type="EMBL" id="KAE9101689.1"/>
    </source>
</evidence>
<dbReference type="InterPro" id="IPR002110">
    <property type="entry name" value="Ankyrin_rpt"/>
</dbReference>
<sequence length="789" mass="88897">MPLASVTLVLHSKLANRAPDIVTTIVSDFLLPDLTLAHLCQLAPVGSTSLLDLVWLRSLRDAKSAKWTAAKLLQSEPHYNRWEFSQAMLQAVGRGDLVMLQWLLAHFPGCPVSSEVVEEAARGGHLWVLQLLEADRTHGGIEWSDRSVDEAARSGKWELVRWLLRRTGSTKEARRADDDVVNCAFEQNNLVEVKWAIERGFRVRSITFPDCVEAEWQGRAEILRYLLDGGHVPVANIGGIAAYRAARFGDLDFIKWLASTYKELIDVQYWTHAAENASEGGHLSVVQWVFMNVGGIARGNGPSVAMFAAAENGKVDVVEWLYKQYGSKLNVELFQELAVPTDAGDDEEEDMIPTTAMNAAARNGNLCVLKVLSGIDSVSRNKQRKRGGTSKRTQVRQEGHYPLLEIVQWLHMNRTEGCTTAAMDGAIANVLRHKIPAKTLDIVSALLSDFLVEDISLSRACALSHTGSLALLDLIWTRSLRSGDYWSVAKLLHRESCYYRWQFSQCLVEAVKRGDLRMVQWILNHFSDCPVAPEVVEEAARGGHLWALQLLESDENCGEIQWTGDWVLYEHYSFNYAAIGGHWGVVEWLLDHSGITLEMRKNNSLVVLRAYEHCNLERAKWAIAKGFGVKSLSCCDFEHYTETKWQTRTEIVKYILERGLGDAALIVHDVLYEAAQADDVDFCHYLRSKVGRDRLEYDDIGFLHMASAFGSLSVWLLANFNGLNIISAMGEALNNRHFELAQFLDAQHPNVYNDNELREMRSKLDTLSMWSNSQEMRAWGNERGPLPRR</sequence>
<dbReference type="InterPro" id="IPR052050">
    <property type="entry name" value="SecEffector_AnkRepeat"/>
</dbReference>
<dbReference type="InterPro" id="IPR036770">
    <property type="entry name" value="Ankyrin_rpt-contain_sf"/>
</dbReference>
<comment type="caution">
    <text evidence="1">The sequence shown here is derived from an EMBL/GenBank/DDBJ whole genome shotgun (WGS) entry which is preliminary data.</text>
</comment>
<reference evidence="1 2" key="1">
    <citation type="submission" date="2018-09" db="EMBL/GenBank/DDBJ databases">
        <title>Genomic investigation of the strawberry pathogen Phytophthora fragariae indicates pathogenicity is determined by transcriptional variation in three key races.</title>
        <authorList>
            <person name="Adams T.M."/>
            <person name="Armitage A.D."/>
            <person name="Sobczyk M.K."/>
            <person name="Bates H.J."/>
            <person name="Dunwell J.M."/>
            <person name="Nellist C.F."/>
            <person name="Harrison R.J."/>
        </authorList>
    </citation>
    <scope>NUCLEOTIDE SEQUENCE [LARGE SCALE GENOMIC DNA]</scope>
    <source>
        <strain evidence="1 2">ONT-3</strain>
    </source>
</reference>
<name>A0A6G0KXY6_9STRA</name>
<gene>
    <name evidence="1" type="ORF">PF010_g14364</name>
</gene>
<dbReference type="Gene3D" id="1.25.40.20">
    <property type="entry name" value="Ankyrin repeat-containing domain"/>
    <property type="match status" value="2"/>
</dbReference>
<dbReference type="SUPFAM" id="SSF140860">
    <property type="entry name" value="Pseudo ankyrin repeat-like"/>
    <property type="match status" value="1"/>
</dbReference>
<dbReference type="SUPFAM" id="SSF48403">
    <property type="entry name" value="Ankyrin repeat"/>
    <property type="match status" value="1"/>
</dbReference>
<dbReference type="EMBL" id="QXFX01000885">
    <property type="protein sequence ID" value="KAE9101689.1"/>
    <property type="molecule type" value="Genomic_DNA"/>
</dbReference>